<proteinExistence type="predicted"/>
<dbReference type="STRING" id="578462.A0A0L0RYL5"/>
<dbReference type="EMBL" id="GG745329">
    <property type="protein sequence ID" value="KNE55171.1"/>
    <property type="molecule type" value="Genomic_DNA"/>
</dbReference>
<keyword evidence="6" id="KW-1185">Reference proteome</keyword>
<protein>
    <recommendedName>
        <fullName evidence="7">RNI-like protein</fullName>
    </recommendedName>
</protein>
<evidence type="ECO:0000256" key="4">
    <source>
        <dbReference type="SAM" id="MobiDB-lite"/>
    </source>
</evidence>
<name>A0A0L0RYL5_ALLM3</name>
<dbReference type="eggNOG" id="KOG0619">
    <property type="taxonomic scope" value="Eukaryota"/>
</dbReference>
<dbReference type="PANTHER" id="PTHR24107">
    <property type="entry name" value="YNEIN REGULATORY COMPLEX SUBUNIT 5"/>
    <property type="match status" value="1"/>
</dbReference>
<dbReference type="Gene3D" id="3.80.10.10">
    <property type="entry name" value="Ribonuclease Inhibitor"/>
    <property type="match status" value="1"/>
</dbReference>
<comment type="subcellular location">
    <subcellularLocation>
        <location evidence="1">Cytoplasm</location>
        <location evidence="1">Cytoskeleton</location>
    </subcellularLocation>
</comment>
<dbReference type="GO" id="GO:0005856">
    <property type="term" value="C:cytoskeleton"/>
    <property type="evidence" value="ECO:0007669"/>
    <property type="project" value="UniProtKB-SubCell"/>
</dbReference>
<reference evidence="5 6" key="1">
    <citation type="submission" date="2009-11" db="EMBL/GenBank/DDBJ databases">
        <title>Annotation of Allomyces macrogynus ATCC 38327.</title>
        <authorList>
            <consortium name="The Broad Institute Genome Sequencing Platform"/>
            <person name="Russ C."/>
            <person name="Cuomo C."/>
            <person name="Burger G."/>
            <person name="Gray M.W."/>
            <person name="Holland P.W.H."/>
            <person name="King N."/>
            <person name="Lang F.B.F."/>
            <person name="Roger A.J."/>
            <person name="Ruiz-Trillo I."/>
            <person name="Young S.K."/>
            <person name="Zeng Q."/>
            <person name="Gargeya S."/>
            <person name="Fitzgerald M."/>
            <person name="Haas B."/>
            <person name="Abouelleil A."/>
            <person name="Alvarado L."/>
            <person name="Arachchi H.M."/>
            <person name="Berlin A."/>
            <person name="Chapman S.B."/>
            <person name="Gearin G."/>
            <person name="Goldberg J."/>
            <person name="Griggs A."/>
            <person name="Gujja S."/>
            <person name="Hansen M."/>
            <person name="Heiman D."/>
            <person name="Howarth C."/>
            <person name="Larimer J."/>
            <person name="Lui A."/>
            <person name="MacDonald P.J.P."/>
            <person name="McCowen C."/>
            <person name="Montmayeur A."/>
            <person name="Murphy C."/>
            <person name="Neiman D."/>
            <person name="Pearson M."/>
            <person name="Priest M."/>
            <person name="Roberts A."/>
            <person name="Saif S."/>
            <person name="Shea T."/>
            <person name="Sisk P."/>
            <person name="Stolte C."/>
            <person name="Sykes S."/>
            <person name="Wortman J."/>
            <person name="Nusbaum C."/>
            <person name="Birren B."/>
        </authorList>
    </citation>
    <scope>NUCLEOTIDE SEQUENCE [LARGE SCALE GENOMIC DNA]</scope>
    <source>
        <strain evidence="5 6">ATCC 38327</strain>
    </source>
</reference>
<dbReference type="OrthoDB" id="120976at2759"/>
<organism evidence="5 6">
    <name type="scientific">Allomyces macrogynus (strain ATCC 38327)</name>
    <name type="common">Allomyces javanicus var. macrogynus</name>
    <dbReference type="NCBI Taxonomy" id="578462"/>
    <lineage>
        <taxon>Eukaryota</taxon>
        <taxon>Fungi</taxon>
        <taxon>Fungi incertae sedis</taxon>
        <taxon>Blastocladiomycota</taxon>
        <taxon>Blastocladiomycetes</taxon>
        <taxon>Blastocladiales</taxon>
        <taxon>Blastocladiaceae</taxon>
        <taxon>Allomyces</taxon>
    </lineage>
</organism>
<dbReference type="InterPro" id="IPR052410">
    <property type="entry name" value="DRC5"/>
</dbReference>
<dbReference type="SUPFAM" id="SSF52047">
    <property type="entry name" value="RNI-like"/>
    <property type="match status" value="1"/>
</dbReference>
<evidence type="ECO:0000256" key="1">
    <source>
        <dbReference type="ARBA" id="ARBA00004245"/>
    </source>
</evidence>
<feature type="region of interest" description="Disordered" evidence="4">
    <location>
        <begin position="1"/>
        <end position="57"/>
    </location>
</feature>
<keyword evidence="2" id="KW-0963">Cytoplasm</keyword>
<dbReference type="InterPro" id="IPR032675">
    <property type="entry name" value="LRR_dom_sf"/>
</dbReference>
<evidence type="ECO:0000256" key="3">
    <source>
        <dbReference type="ARBA" id="ARBA00023212"/>
    </source>
</evidence>
<dbReference type="PANTHER" id="PTHR24107:SF20">
    <property type="entry name" value="DYNEIN REGULATORY COMPLEX SUBUNIT 5"/>
    <property type="match status" value="1"/>
</dbReference>
<evidence type="ECO:0000313" key="5">
    <source>
        <dbReference type="EMBL" id="KNE55171.1"/>
    </source>
</evidence>
<evidence type="ECO:0008006" key="7">
    <source>
        <dbReference type="Google" id="ProtNLM"/>
    </source>
</evidence>
<dbReference type="InterPro" id="IPR001611">
    <property type="entry name" value="Leu-rich_rpt"/>
</dbReference>
<reference evidence="6" key="2">
    <citation type="submission" date="2009-11" db="EMBL/GenBank/DDBJ databases">
        <title>The Genome Sequence of Allomyces macrogynus strain ATCC 38327.</title>
        <authorList>
            <consortium name="The Broad Institute Genome Sequencing Platform"/>
            <person name="Russ C."/>
            <person name="Cuomo C."/>
            <person name="Shea T."/>
            <person name="Young S.K."/>
            <person name="Zeng Q."/>
            <person name="Koehrsen M."/>
            <person name="Haas B."/>
            <person name="Borodovsky M."/>
            <person name="Guigo R."/>
            <person name="Alvarado L."/>
            <person name="Berlin A."/>
            <person name="Borenstein D."/>
            <person name="Chen Z."/>
            <person name="Engels R."/>
            <person name="Freedman E."/>
            <person name="Gellesch M."/>
            <person name="Goldberg J."/>
            <person name="Griggs A."/>
            <person name="Gujja S."/>
            <person name="Heiman D."/>
            <person name="Hepburn T."/>
            <person name="Howarth C."/>
            <person name="Jen D."/>
            <person name="Larson L."/>
            <person name="Lewis B."/>
            <person name="Mehta T."/>
            <person name="Park D."/>
            <person name="Pearson M."/>
            <person name="Roberts A."/>
            <person name="Saif S."/>
            <person name="Shenoy N."/>
            <person name="Sisk P."/>
            <person name="Stolte C."/>
            <person name="Sykes S."/>
            <person name="Walk T."/>
            <person name="White J."/>
            <person name="Yandava C."/>
            <person name="Burger G."/>
            <person name="Gray M.W."/>
            <person name="Holland P.W.H."/>
            <person name="King N."/>
            <person name="Lang F.B.F."/>
            <person name="Roger A.J."/>
            <person name="Ruiz-Trillo I."/>
            <person name="Lander E."/>
            <person name="Nusbaum C."/>
        </authorList>
    </citation>
    <scope>NUCLEOTIDE SEQUENCE [LARGE SCALE GENOMIC DNA]</scope>
    <source>
        <strain evidence="6">ATCC 38327</strain>
    </source>
</reference>
<dbReference type="OMA" id="PVCHVAR"/>
<feature type="compositionally biased region" description="Polar residues" evidence="4">
    <location>
        <begin position="30"/>
        <end position="57"/>
    </location>
</feature>
<accession>A0A0L0RYL5</accession>
<dbReference type="Proteomes" id="UP000054350">
    <property type="component" value="Unassembled WGS sequence"/>
</dbReference>
<dbReference type="Pfam" id="PF13516">
    <property type="entry name" value="LRR_6"/>
    <property type="match status" value="3"/>
</dbReference>
<evidence type="ECO:0000256" key="2">
    <source>
        <dbReference type="ARBA" id="ARBA00022490"/>
    </source>
</evidence>
<gene>
    <name evidence="5" type="ORF">AMAG_01090</name>
</gene>
<evidence type="ECO:0000313" key="6">
    <source>
        <dbReference type="Proteomes" id="UP000054350"/>
    </source>
</evidence>
<feature type="compositionally biased region" description="Polar residues" evidence="4">
    <location>
        <begin position="1"/>
        <end position="10"/>
    </location>
</feature>
<sequence>MSGSPLTHSGSGALAVPTGPDDTGAIPAGSTPSMASTSVLKPTSPSHAATTSRSELSSAAHVTLAVPGERRILAEDSQWNLAMVEPLTTLCVRAIVENFEARPILDGLPRKYRARVLSSISVDLPLPKIVSLIPDDAEERGTNSPGYWRRRTAAHFPDADLARHGGKWKTAYCERTMEAAVAAYVPGRGGELALGALARAVSACVVRLHVDQLLPDAVAGDPNERKATDAHPDHVDPELLVAGLDQLKHVALYYGVKDVGMKFEWYWYGMSSNDAVRLARALRKCAWTHLTLSRCGIDDSKIAALCDGLKDHKALVYLKLDHNKISDTGASPVATVLASPHSRLTHLDLGNNRVGALGAAYLAKALATNTALQVLILRLNPLGNDGAFILAYALLTHHHTLKALDLAATNMGASALQQVAALVAADAVETLDVSSNAFGGTAGGSTGGEGSEKAADRDRVVDALGKAVWTSVQASQTLKSLDLRMTDLPEGVVQAVQAALQQRVTAV</sequence>
<dbReference type="VEuPathDB" id="FungiDB:AMAG_01090"/>
<keyword evidence="3" id="KW-0206">Cytoskeleton</keyword>
<dbReference type="AlphaFoldDB" id="A0A0L0RYL5"/>
<dbReference type="SMART" id="SM00368">
    <property type="entry name" value="LRR_RI"/>
    <property type="match status" value="6"/>
</dbReference>